<evidence type="ECO:0000313" key="3">
    <source>
        <dbReference type="Proteomes" id="UP001273209"/>
    </source>
</evidence>
<dbReference type="EMBL" id="JAWRVG010000019">
    <property type="protein sequence ID" value="KAK4073115.1"/>
    <property type="molecule type" value="Genomic_DNA"/>
</dbReference>
<protein>
    <submittedName>
        <fullName evidence="2">Uncharacterized protein</fullName>
    </submittedName>
</protein>
<organism evidence="2 3">
    <name type="scientific">Trichoderma aggressivum f. europaeum</name>
    <dbReference type="NCBI Taxonomy" id="173218"/>
    <lineage>
        <taxon>Eukaryota</taxon>
        <taxon>Fungi</taxon>
        <taxon>Dikarya</taxon>
        <taxon>Ascomycota</taxon>
        <taxon>Pezizomycotina</taxon>
        <taxon>Sordariomycetes</taxon>
        <taxon>Hypocreomycetidae</taxon>
        <taxon>Hypocreales</taxon>
        <taxon>Hypocreaceae</taxon>
        <taxon>Trichoderma</taxon>
    </lineage>
</organism>
<dbReference type="Proteomes" id="UP001273209">
    <property type="component" value="Unassembled WGS sequence"/>
</dbReference>
<feature type="region of interest" description="Disordered" evidence="1">
    <location>
        <begin position="82"/>
        <end position="103"/>
    </location>
</feature>
<accession>A0AAE1ICY7</accession>
<reference evidence="2" key="1">
    <citation type="submission" date="2023-11" db="EMBL/GenBank/DDBJ databases">
        <title>The genome sequences of three competitors of mushroom-forming fungi.</title>
        <authorList>
            <person name="Beijen E."/>
            <person name="Ohm R.A."/>
        </authorList>
    </citation>
    <scope>NUCLEOTIDE SEQUENCE</scope>
    <source>
        <strain evidence="2">CBS 100526</strain>
    </source>
</reference>
<gene>
    <name evidence="2" type="ORF">Triagg1_5395</name>
</gene>
<evidence type="ECO:0000313" key="2">
    <source>
        <dbReference type="EMBL" id="KAK4073115.1"/>
    </source>
</evidence>
<comment type="caution">
    <text evidence="2">The sequence shown here is derived from an EMBL/GenBank/DDBJ whole genome shotgun (WGS) entry which is preliminary data.</text>
</comment>
<dbReference type="GeneID" id="87919809"/>
<dbReference type="AlphaFoldDB" id="A0AAE1ICY7"/>
<sequence length="343" mass="38208">MSDLKRAAVPGRYEYMYIPYATTALRQKVARLWHSPRRAGPEPPKKHRTAAVDSAFTWTWNLQCTELIYLCQWTNEQCTRTGPRPPAGVTQHGAQAQAQAPPSYTATGHQQQWAAVTVAAQYESGTCTSNRVTSTRYFASRTLKYRYSVASQPSGGFAPHLTSLRSLTCIHKFPIQQQRLADGFSTLFYFVGPLFCHHHSFLFFLFLFFSRACCLPASVLRAAAPDASRAIPSTPVRETPFCVFNRSSSSFPRLDSGSSRPLRDTVCLCPYPRPLHRVWARVFAVADSFPAAHPVGPQSIHSSIPLFSSSSVVKRHQHASPCAIRILTPLRPLPLLALHNPLL</sequence>
<proteinExistence type="predicted"/>
<dbReference type="RefSeq" id="XP_062755516.1">
    <property type="nucleotide sequence ID" value="XM_062899904.1"/>
</dbReference>
<name>A0AAE1ICY7_9HYPO</name>
<keyword evidence="3" id="KW-1185">Reference proteome</keyword>
<evidence type="ECO:0000256" key="1">
    <source>
        <dbReference type="SAM" id="MobiDB-lite"/>
    </source>
</evidence>